<gene>
    <name evidence="1" type="ORF">PENTCL1PPCAC_20902</name>
</gene>
<organism evidence="1 2">
    <name type="scientific">Pristionchus entomophagus</name>
    <dbReference type="NCBI Taxonomy" id="358040"/>
    <lineage>
        <taxon>Eukaryota</taxon>
        <taxon>Metazoa</taxon>
        <taxon>Ecdysozoa</taxon>
        <taxon>Nematoda</taxon>
        <taxon>Chromadorea</taxon>
        <taxon>Rhabditida</taxon>
        <taxon>Rhabditina</taxon>
        <taxon>Diplogasteromorpha</taxon>
        <taxon>Diplogasteroidea</taxon>
        <taxon>Neodiplogasteridae</taxon>
        <taxon>Pristionchus</taxon>
    </lineage>
</organism>
<accession>A0AAV5TWI5</accession>
<evidence type="ECO:0000313" key="1">
    <source>
        <dbReference type="EMBL" id="GMS98727.1"/>
    </source>
</evidence>
<protein>
    <submittedName>
        <fullName evidence="1">Uncharacterized protein</fullName>
    </submittedName>
</protein>
<dbReference type="EMBL" id="BTSX01000005">
    <property type="protein sequence ID" value="GMS98727.1"/>
    <property type="molecule type" value="Genomic_DNA"/>
</dbReference>
<proteinExistence type="predicted"/>
<sequence>MCVSCSKLKSYPQDKLELLVNSKEATCATKQLTILLTIDSFDKCIRVESLFCTPGKEWDTTGGNFDAYSSLAEAVKDPKFDSFYVRCLDPGQECEWIPSNAIIKSGLADYVLRYVYVFK</sequence>
<evidence type="ECO:0000313" key="2">
    <source>
        <dbReference type="Proteomes" id="UP001432027"/>
    </source>
</evidence>
<comment type="caution">
    <text evidence="1">The sequence shown here is derived from an EMBL/GenBank/DDBJ whole genome shotgun (WGS) entry which is preliminary data.</text>
</comment>
<keyword evidence="2" id="KW-1185">Reference proteome</keyword>
<name>A0AAV5TWI5_9BILA</name>
<reference evidence="1" key="1">
    <citation type="submission" date="2023-10" db="EMBL/GenBank/DDBJ databases">
        <title>Genome assembly of Pristionchus species.</title>
        <authorList>
            <person name="Yoshida K."/>
            <person name="Sommer R.J."/>
        </authorList>
    </citation>
    <scope>NUCLEOTIDE SEQUENCE</scope>
    <source>
        <strain evidence="1">RS0144</strain>
    </source>
</reference>
<dbReference type="AlphaFoldDB" id="A0AAV5TWI5"/>
<dbReference type="Proteomes" id="UP001432027">
    <property type="component" value="Unassembled WGS sequence"/>
</dbReference>